<accession>A0A016WJJ3</accession>
<name>A0A016WJJ3_9BILA</name>
<evidence type="ECO:0000256" key="2">
    <source>
        <dbReference type="ARBA" id="ARBA00023157"/>
    </source>
</evidence>
<dbReference type="AlphaFoldDB" id="A0A016WJJ3"/>
<organism evidence="3 4">
    <name type="scientific">Ancylostoma ceylanicum</name>
    <dbReference type="NCBI Taxonomy" id="53326"/>
    <lineage>
        <taxon>Eukaryota</taxon>
        <taxon>Metazoa</taxon>
        <taxon>Ecdysozoa</taxon>
        <taxon>Nematoda</taxon>
        <taxon>Chromadorea</taxon>
        <taxon>Rhabditida</taxon>
        <taxon>Rhabditina</taxon>
        <taxon>Rhabditomorpha</taxon>
        <taxon>Strongyloidea</taxon>
        <taxon>Ancylostomatidae</taxon>
        <taxon>Ancylostomatinae</taxon>
        <taxon>Ancylostoma</taxon>
    </lineage>
</organism>
<dbReference type="InterPro" id="IPR007918">
    <property type="entry name" value="MDM35_apoptosis"/>
</dbReference>
<reference evidence="4" key="1">
    <citation type="journal article" date="2015" name="Nat. Genet.">
        <title>The genome and transcriptome of the zoonotic hookworm Ancylostoma ceylanicum identify infection-specific gene families.</title>
        <authorList>
            <person name="Schwarz E.M."/>
            <person name="Hu Y."/>
            <person name="Antoshechkin I."/>
            <person name="Miller M.M."/>
            <person name="Sternberg P.W."/>
            <person name="Aroian R.V."/>
        </authorList>
    </citation>
    <scope>NUCLEOTIDE SEQUENCE</scope>
    <source>
        <strain evidence="4">HY135</strain>
    </source>
</reference>
<comment type="caution">
    <text evidence="3">The sequence shown here is derived from an EMBL/GenBank/DDBJ whole genome shotgun (WGS) entry which is preliminary data.</text>
</comment>
<dbReference type="EMBL" id="JARK01000239">
    <property type="protein sequence ID" value="EYC39820.1"/>
    <property type="molecule type" value="Genomic_DNA"/>
</dbReference>
<comment type="similarity">
    <text evidence="1">Belongs to the TRIAP1/MDM35 family.</text>
</comment>
<dbReference type="OrthoDB" id="337270at2759"/>
<sequence>MKCALARDQVAATKSRRCKYAPGFYYVVVHNSYHIIRLILFALSRYIHNEDVLLCHLGIREGETKNVPYLPNYDKCFTEFFQKFIAPNYRHKYAVNPCDRLHQAYRECVEQRLATDRPFEIDLSEVQKEFLNTEGDKLRDTQQEK</sequence>
<proteinExistence type="inferred from homology"/>
<evidence type="ECO:0000313" key="3">
    <source>
        <dbReference type="EMBL" id="EYC39820.1"/>
    </source>
</evidence>
<gene>
    <name evidence="3" type="primary">Acey_s0639.g984</name>
    <name evidence="3" type="synonym">Acey-T09A5.7</name>
    <name evidence="3" type="ORF">Y032_0639g984</name>
</gene>
<evidence type="ECO:0000313" key="4">
    <source>
        <dbReference type="Proteomes" id="UP000024635"/>
    </source>
</evidence>
<dbReference type="Pfam" id="PF05254">
    <property type="entry name" value="UPF0203"/>
    <property type="match status" value="1"/>
</dbReference>
<protein>
    <submittedName>
        <fullName evidence="3">Uncharacterized protein</fullName>
    </submittedName>
</protein>
<keyword evidence="4" id="KW-1185">Reference proteome</keyword>
<dbReference type="STRING" id="53326.A0A016WJJ3"/>
<dbReference type="Proteomes" id="UP000024635">
    <property type="component" value="Unassembled WGS sequence"/>
</dbReference>
<keyword evidence="2" id="KW-1015">Disulfide bond</keyword>
<evidence type="ECO:0000256" key="1">
    <source>
        <dbReference type="ARBA" id="ARBA00006196"/>
    </source>
</evidence>